<gene>
    <name evidence="1" type="ORF">CLV73_0089</name>
</gene>
<name>A0A2M9C5M5_9FLAO</name>
<organism evidence="1 2">
    <name type="scientific">Chryseobacterium geocarposphaerae</name>
    <dbReference type="NCBI Taxonomy" id="1416776"/>
    <lineage>
        <taxon>Bacteria</taxon>
        <taxon>Pseudomonadati</taxon>
        <taxon>Bacteroidota</taxon>
        <taxon>Flavobacteriia</taxon>
        <taxon>Flavobacteriales</taxon>
        <taxon>Weeksellaceae</taxon>
        <taxon>Chryseobacterium group</taxon>
        <taxon>Chryseobacterium</taxon>
    </lineage>
</organism>
<dbReference type="EMBL" id="PGFD01000001">
    <property type="protein sequence ID" value="PJJ66123.1"/>
    <property type="molecule type" value="Genomic_DNA"/>
</dbReference>
<dbReference type="Proteomes" id="UP000228740">
    <property type="component" value="Unassembled WGS sequence"/>
</dbReference>
<evidence type="ECO:0000313" key="2">
    <source>
        <dbReference type="Proteomes" id="UP000228740"/>
    </source>
</evidence>
<evidence type="ECO:0000313" key="1">
    <source>
        <dbReference type="EMBL" id="PJJ66123.1"/>
    </source>
</evidence>
<accession>A0A2M9C5M5</accession>
<sequence length="29" mass="3528">MKTKVFSAEISNDFYFYYALKTQTELIYL</sequence>
<dbReference type="AlphaFoldDB" id="A0A2M9C5M5"/>
<reference evidence="1 2" key="1">
    <citation type="submission" date="2017-11" db="EMBL/GenBank/DDBJ databases">
        <title>Genomic Encyclopedia of Archaeal and Bacterial Type Strains, Phase II (KMG-II): From Individual Species to Whole Genera.</title>
        <authorList>
            <person name="Goeker M."/>
        </authorList>
    </citation>
    <scope>NUCLEOTIDE SEQUENCE [LARGE SCALE GENOMIC DNA]</scope>
    <source>
        <strain evidence="1 2">DSM 27617</strain>
    </source>
</reference>
<comment type="caution">
    <text evidence="1">The sequence shown here is derived from an EMBL/GenBank/DDBJ whole genome shotgun (WGS) entry which is preliminary data.</text>
</comment>
<proteinExistence type="predicted"/>
<protein>
    <submittedName>
        <fullName evidence="1">Uncharacterized protein</fullName>
    </submittedName>
</protein>
<keyword evidence="2" id="KW-1185">Reference proteome</keyword>